<dbReference type="Proteomes" id="UP001259982">
    <property type="component" value="Unassembled WGS sequence"/>
</dbReference>
<accession>A0ABU3B809</accession>
<evidence type="ECO:0000256" key="3">
    <source>
        <dbReference type="ARBA" id="ARBA00023172"/>
    </source>
</evidence>
<feature type="domain" description="Tyr recombinase" evidence="4">
    <location>
        <begin position="169"/>
        <end position="370"/>
    </location>
</feature>
<keyword evidence="1" id="KW-0229">DNA integration</keyword>
<organism evidence="5 6">
    <name type="scientific">Spectribacter acetivorans</name>
    <dbReference type="NCBI Taxonomy" id="3075603"/>
    <lineage>
        <taxon>Bacteria</taxon>
        <taxon>Pseudomonadati</taxon>
        <taxon>Pseudomonadota</taxon>
        <taxon>Gammaproteobacteria</taxon>
        <taxon>Salinisphaerales</taxon>
        <taxon>Salinisphaeraceae</taxon>
        <taxon>Spectribacter</taxon>
    </lineage>
</organism>
<keyword evidence="3" id="KW-0233">DNA recombination</keyword>
<dbReference type="PANTHER" id="PTHR30349:SF90">
    <property type="entry name" value="TYROSINE RECOMBINASE XERD"/>
    <property type="match status" value="1"/>
</dbReference>
<evidence type="ECO:0000259" key="4">
    <source>
        <dbReference type="PROSITE" id="PS51898"/>
    </source>
</evidence>
<dbReference type="InterPro" id="IPR010998">
    <property type="entry name" value="Integrase_recombinase_N"/>
</dbReference>
<dbReference type="InterPro" id="IPR011010">
    <property type="entry name" value="DNA_brk_join_enz"/>
</dbReference>
<dbReference type="InterPro" id="IPR050090">
    <property type="entry name" value="Tyrosine_recombinase_XerCD"/>
</dbReference>
<dbReference type="Gene3D" id="1.10.443.10">
    <property type="entry name" value="Intergrase catalytic core"/>
    <property type="match status" value="1"/>
</dbReference>
<proteinExistence type="predicted"/>
<dbReference type="SUPFAM" id="SSF47823">
    <property type="entry name" value="lambda integrase-like, N-terminal domain"/>
    <property type="match status" value="1"/>
</dbReference>
<sequence>MTSLVPVEVPEARVDYLVKEVGGFDPQVRARIRHTLRTAMSESLTRGMARAARYHKAWLQLRFGTTASDHFPAWERDHLITFITDHAYAPPANIDELLCRPLPANQRSLKKRPGGWKFATIEHHLSMLTTVCRLRGMPAPNDDATIRYFLQSTRKAMAKDPGRRERLSQSTPAITRDTLFELVTLLEAESHASHLTLSLSAKRDLALLLLGFGAGGRRRSEISAIRCVDLEAADYDDESTLALTIPLSKTDQKGEGKRYLLPPVAASAVRDWLSTADVDAGPVFRRISKSGRVLPYGLTPDGVYYVLKARFKSVGKDLSPHSLRAGYVTEAGRQGRDQGQTMRMTGHRSVSAFMGYFDAGALQKNASVEVLGEALSSAKKKSGQ</sequence>
<dbReference type="PROSITE" id="PS51898">
    <property type="entry name" value="TYR_RECOMBINASE"/>
    <property type="match status" value="1"/>
</dbReference>
<comment type="caution">
    <text evidence="5">The sequence shown here is derived from an EMBL/GenBank/DDBJ whole genome shotgun (WGS) entry which is preliminary data.</text>
</comment>
<dbReference type="PANTHER" id="PTHR30349">
    <property type="entry name" value="PHAGE INTEGRASE-RELATED"/>
    <property type="match status" value="1"/>
</dbReference>
<dbReference type="RefSeq" id="WP_311658743.1">
    <property type="nucleotide sequence ID" value="NZ_JAVRHY010000006.1"/>
</dbReference>
<dbReference type="InterPro" id="IPR002104">
    <property type="entry name" value="Integrase_catalytic"/>
</dbReference>
<gene>
    <name evidence="5" type="ORF">RM531_08900</name>
</gene>
<keyword evidence="6" id="KW-1185">Reference proteome</keyword>
<evidence type="ECO:0000256" key="2">
    <source>
        <dbReference type="ARBA" id="ARBA00023125"/>
    </source>
</evidence>
<keyword evidence="2" id="KW-0238">DNA-binding</keyword>
<name>A0ABU3B809_9GAMM</name>
<evidence type="ECO:0000313" key="5">
    <source>
        <dbReference type="EMBL" id="MDT0618596.1"/>
    </source>
</evidence>
<evidence type="ECO:0000256" key="1">
    <source>
        <dbReference type="ARBA" id="ARBA00022908"/>
    </source>
</evidence>
<evidence type="ECO:0000313" key="6">
    <source>
        <dbReference type="Proteomes" id="UP001259982"/>
    </source>
</evidence>
<protein>
    <recommendedName>
        <fullName evidence="4">Tyr recombinase domain-containing protein</fullName>
    </recommendedName>
</protein>
<dbReference type="Gene3D" id="1.10.150.130">
    <property type="match status" value="1"/>
</dbReference>
<dbReference type="SUPFAM" id="SSF56349">
    <property type="entry name" value="DNA breaking-rejoining enzymes"/>
    <property type="match status" value="1"/>
</dbReference>
<dbReference type="EMBL" id="JAVRHY010000006">
    <property type="protein sequence ID" value="MDT0618596.1"/>
    <property type="molecule type" value="Genomic_DNA"/>
</dbReference>
<reference evidence="5 6" key="1">
    <citation type="submission" date="2023-09" db="EMBL/GenBank/DDBJ databases">
        <authorList>
            <person name="Rey-Velasco X."/>
        </authorList>
    </citation>
    <scope>NUCLEOTIDE SEQUENCE [LARGE SCALE GENOMIC DNA]</scope>
    <source>
        <strain evidence="5 6">P385</strain>
    </source>
</reference>
<dbReference type="InterPro" id="IPR013762">
    <property type="entry name" value="Integrase-like_cat_sf"/>
</dbReference>